<feature type="domain" description="NAD(P)-binding" evidence="2">
    <location>
        <begin position="8"/>
        <end position="210"/>
    </location>
</feature>
<organism evidence="3 4">
    <name type="scientific">Cladonia borealis</name>
    <dbReference type="NCBI Taxonomy" id="184061"/>
    <lineage>
        <taxon>Eukaryota</taxon>
        <taxon>Fungi</taxon>
        <taxon>Dikarya</taxon>
        <taxon>Ascomycota</taxon>
        <taxon>Pezizomycotina</taxon>
        <taxon>Lecanoromycetes</taxon>
        <taxon>OSLEUM clade</taxon>
        <taxon>Lecanoromycetidae</taxon>
        <taxon>Lecanorales</taxon>
        <taxon>Lecanorineae</taxon>
        <taxon>Cladoniaceae</taxon>
        <taxon>Cladonia</taxon>
    </lineage>
</organism>
<comment type="caution">
    <text evidence="3">The sequence shown here is derived from an EMBL/GenBank/DDBJ whole genome shotgun (WGS) entry which is preliminary data.</text>
</comment>
<keyword evidence="4" id="KW-1185">Reference proteome</keyword>
<dbReference type="PANTHER" id="PTHR15020">
    <property type="entry name" value="FLAVIN REDUCTASE-RELATED"/>
    <property type="match status" value="1"/>
</dbReference>
<evidence type="ECO:0000256" key="1">
    <source>
        <dbReference type="ARBA" id="ARBA00038376"/>
    </source>
</evidence>
<dbReference type="Pfam" id="PF13460">
    <property type="entry name" value="NAD_binding_10"/>
    <property type="match status" value="1"/>
</dbReference>
<dbReference type="InterPro" id="IPR016040">
    <property type="entry name" value="NAD(P)-bd_dom"/>
</dbReference>
<dbReference type="InterPro" id="IPR036291">
    <property type="entry name" value="NAD(P)-bd_dom_sf"/>
</dbReference>
<evidence type="ECO:0000313" key="4">
    <source>
        <dbReference type="Proteomes" id="UP001166286"/>
    </source>
</evidence>
<sequence>MPTYAILGASGFTGRSILTLLLKDPENRINVYVRSKSKLLSLFPGLEENKSVRIFDGRLDDIPLIASCISPDVNTVFCVLGLNENLPGIRIAQDGAQAIVAALCYPNPEGRAKKPPRVIFLSSASINPRIAAKEPPFILGFIKRALSYAYEDLALAEAYLRLHESWLNVTFVTPGGLVEDEQKGHVLSLDHSQTFLSYPDLAAAMIEIAESNGYEWMGVGVLPKGKNVKIEWKAPAQMARGLVWHYLPWIGWAAKHLGLF</sequence>
<gene>
    <name evidence="3" type="ORF">JMJ35_007868</name>
</gene>
<dbReference type="EMBL" id="JAFEKC020000018">
    <property type="protein sequence ID" value="KAK0509474.1"/>
    <property type="molecule type" value="Genomic_DNA"/>
</dbReference>
<protein>
    <recommendedName>
        <fullName evidence="2">NAD(P)-binding domain-containing protein</fullName>
    </recommendedName>
</protein>
<comment type="similarity">
    <text evidence="1">Belongs to the avfA family.</text>
</comment>
<evidence type="ECO:0000259" key="2">
    <source>
        <dbReference type="Pfam" id="PF13460"/>
    </source>
</evidence>
<dbReference type="AlphaFoldDB" id="A0AA39V351"/>
<name>A0AA39V351_9LECA</name>
<dbReference type="Proteomes" id="UP001166286">
    <property type="component" value="Unassembled WGS sequence"/>
</dbReference>
<dbReference type="PANTHER" id="PTHR15020:SF50">
    <property type="entry name" value="UPF0659 PROTEIN YMR090W"/>
    <property type="match status" value="1"/>
</dbReference>
<evidence type="ECO:0000313" key="3">
    <source>
        <dbReference type="EMBL" id="KAK0509474.1"/>
    </source>
</evidence>
<reference evidence="3" key="1">
    <citation type="submission" date="2023-03" db="EMBL/GenBank/DDBJ databases">
        <title>Complete genome of Cladonia borealis.</title>
        <authorList>
            <person name="Park H."/>
        </authorList>
    </citation>
    <scope>NUCLEOTIDE SEQUENCE</scope>
    <source>
        <strain evidence="3">ANT050790</strain>
    </source>
</reference>
<dbReference type="Gene3D" id="3.40.50.720">
    <property type="entry name" value="NAD(P)-binding Rossmann-like Domain"/>
    <property type="match status" value="1"/>
</dbReference>
<dbReference type="SUPFAM" id="SSF51735">
    <property type="entry name" value="NAD(P)-binding Rossmann-fold domains"/>
    <property type="match status" value="1"/>
</dbReference>
<accession>A0AA39V351</accession>
<proteinExistence type="inferred from homology"/>